<gene>
    <name evidence="2" type="ORF">FC92_GL000270</name>
</gene>
<dbReference type="PATRIC" id="fig|1423759.3.peg.280"/>
<evidence type="ECO:0000313" key="2">
    <source>
        <dbReference type="EMBL" id="KRL07037.1"/>
    </source>
</evidence>
<dbReference type="RefSeq" id="WP_057869407.1">
    <property type="nucleotide sequence ID" value="NZ_AZDX01000011.1"/>
</dbReference>
<feature type="transmembrane region" description="Helical" evidence="1">
    <location>
        <begin position="12"/>
        <end position="43"/>
    </location>
</feature>
<protein>
    <recommendedName>
        <fullName evidence="4">Small integral membrane protein</fullName>
    </recommendedName>
</protein>
<dbReference type="AlphaFoldDB" id="A0A0R1MFX1"/>
<keyword evidence="1" id="KW-1133">Transmembrane helix</keyword>
<dbReference type="EMBL" id="AZDX01000011">
    <property type="protein sequence ID" value="KRL07037.1"/>
    <property type="molecule type" value="Genomic_DNA"/>
</dbReference>
<evidence type="ECO:0008006" key="4">
    <source>
        <dbReference type="Google" id="ProtNLM"/>
    </source>
</evidence>
<evidence type="ECO:0000313" key="3">
    <source>
        <dbReference type="Proteomes" id="UP000051448"/>
    </source>
</evidence>
<accession>A0A0R1MFX1</accession>
<keyword evidence="3" id="KW-1185">Reference proteome</keyword>
<name>A0A0R1MFX1_9LACO</name>
<reference evidence="2 3" key="1">
    <citation type="journal article" date="2015" name="Genome Announc.">
        <title>Expanding the biotechnology potential of lactobacilli through comparative genomics of 213 strains and associated genera.</title>
        <authorList>
            <person name="Sun Z."/>
            <person name="Harris H.M."/>
            <person name="McCann A."/>
            <person name="Guo C."/>
            <person name="Argimon S."/>
            <person name="Zhang W."/>
            <person name="Yang X."/>
            <person name="Jeffery I.B."/>
            <person name="Cooney J.C."/>
            <person name="Kagawa T.F."/>
            <person name="Liu W."/>
            <person name="Song Y."/>
            <person name="Salvetti E."/>
            <person name="Wrobel A."/>
            <person name="Rasinkangas P."/>
            <person name="Parkhill J."/>
            <person name="Rea M.C."/>
            <person name="O'Sullivan O."/>
            <person name="Ritari J."/>
            <person name="Douillard F.P."/>
            <person name="Paul Ross R."/>
            <person name="Yang R."/>
            <person name="Briner A.E."/>
            <person name="Felis G.E."/>
            <person name="de Vos W.M."/>
            <person name="Barrangou R."/>
            <person name="Klaenhammer T.R."/>
            <person name="Caufield P.W."/>
            <person name="Cui Y."/>
            <person name="Zhang H."/>
            <person name="O'Toole P.W."/>
        </authorList>
    </citation>
    <scope>NUCLEOTIDE SEQUENCE [LARGE SCALE GENOMIC DNA]</scope>
    <source>
        <strain evidence="2 3">DSM 19519</strain>
    </source>
</reference>
<keyword evidence="1" id="KW-0812">Transmembrane</keyword>
<organism evidence="2 3">
    <name type="scientific">Liquorilactobacillus hordei DSM 19519</name>
    <dbReference type="NCBI Taxonomy" id="1423759"/>
    <lineage>
        <taxon>Bacteria</taxon>
        <taxon>Bacillati</taxon>
        <taxon>Bacillota</taxon>
        <taxon>Bacilli</taxon>
        <taxon>Lactobacillales</taxon>
        <taxon>Lactobacillaceae</taxon>
        <taxon>Liquorilactobacillus</taxon>
    </lineage>
</organism>
<dbReference type="STRING" id="1423759.FC92_GL000270"/>
<comment type="caution">
    <text evidence="2">The sequence shown here is derived from an EMBL/GenBank/DDBJ whole genome shotgun (WGS) entry which is preliminary data.</text>
</comment>
<dbReference type="GeneID" id="98311452"/>
<keyword evidence="1" id="KW-0472">Membrane</keyword>
<sequence length="63" mass="6874">MRLSLLGVLAGFLIPLLWILLGFGSMLIILLFTVIGGIFGGWLEVKGVTLKKLIVSFLNKLTD</sequence>
<evidence type="ECO:0000256" key="1">
    <source>
        <dbReference type="SAM" id="Phobius"/>
    </source>
</evidence>
<dbReference type="Proteomes" id="UP000051448">
    <property type="component" value="Unassembled WGS sequence"/>
</dbReference>
<proteinExistence type="predicted"/>